<evidence type="ECO:0000313" key="2">
    <source>
        <dbReference type="Proteomes" id="UP000035763"/>
    </source>
</evidence>
<organism evidence="1 2">
    <name type="scientific">Nostocoides australiense Ben110</name>
    <dbReference type="NCBI Taxonomy" id="1193182"/>
    <lineage>
        <taxon>Bacteria</taxon>
        <taxon>Bacillati</taxon>
        <taxon>Actinomycetota</taxon>
        <taxon>Actinomycetes</taxon>
        <taxon>Micrococcales</taxon>
        <taxon>Intrasporangiaceae</taxon>
        <taxon>Nostocoides</taxon>
    </lineage>
</organism>
<gene>
    <name evidence="1" type="ORF">BN11_1880012</name>
</gene>
<protein>
    <submittedName>
        <fullName evidence="1">Uncharacterized protein</fullName>
    </submittedName>
</protein>
<comment type="caution">
    <text evidence="1">The sequence shown here is derived from an EMBL/GenBank/DDBJ whole genome shotgun (WGS) entry which is preliminary data.</text>
</comment>
<evidence type="ECO:0000313" key="1">
    <source>
        <dbReference type="EMBL" id="CCH72678.1"/>
    </source>
</evidence>
<proteinExistence type="predicted"/>
<dbReference type="AlphaFoldDB" id="W6JTM7"/>
<accession>W6JTM7</accession>
<dbReference type="EMBL" id="CAJA01000099">
    <property type="protein sequence ID" value="CCH72678.1"/>
    <property type="molecule type" value="Genomic_DNA"/>
</dbReference>
<name>W6JTM7_9MICO</name>
<reference evidence="1 2" key="1">
    <citation type="journal article" date="2013" name="ISME J.">
        <title>A metabolic model for members of the genus Tetrasphaera involved in enhanced biological phosphorus removal.</title>
        <authorList>
            <person name="Kristiansen R."/>
            <person name="Nguyen H.T.T."/>
            <person name="Saunders A.M."/>
            <person name="Nielsen J.L."/>
            <person name="Wimmer R."/>
            <person name="Le V.Q."/>
            <person name="McIlroy S.J."/>
            <person name="Petrovski S."/>
            <person name="Seviour R.J."/>
            <person name="Calteau A."/>
            <person name="Nielsen K.L."/>
            <person name="Nielsen P.H."/>
        </authorList>
    </citation>
    <scope>NUCLEOTIDE SEQUENCE [LARGE SCALE GENOMIC DNA]</scope>
    <source>
        <strain evidence="1 2">Ben110</strain>
    </source>
</reference>
<sequence>MLTALDGSAARLGAAYAPLS</sequence>
<dbReference type="STRING" id="1193182.BN11_1880012"/>
<keyword evidence="2" id="KW-1185">Reference proteome</keyword>
<dbReference type="Proteomes" id="UP000035763">
    <property type="component" value="Unassembled WGS sequence"/>
</dbReference>